<keyword evidence="2" id="KW-1133">Transmembrane helix</keyword>
<dbReference type="SUPFAM" id="SSF53300">
    <property type="entry name" value="vWA-like"/>
    <property type="match status" value="1"/>
</dbReference>
<organism evidence="4 5">
    <name type="scientific">Xanthobacter autotrophicus</name>
    <dbReference type="NCBI Taxonomy" id="280"/>
    <lineage>
        <taxon>Bacteria</taxon>
        <taxon>Pseudomonadati</taxon>
        <taxon>Pseudomonadota</taxon>
        <taxon>Alphaproteobacteria</taxon>
        <taxon>Hyphomicrobiales</taxon>
        <taxon>Xanthobacteraceae</taxon>
        <taxon>Xanthobacter</taxon>
    </lineage>
</organism>
<feature type="domain" description="VWFA" evidence="3">
    <location>
        <begin position="83"/>
        <end position="221"/>
    </location>
</feature>
<protein>
    <submittedName>
        <fullName evidence="4">VWA domain-containing protein</fullName>
    </submittedName>
</protein>
<dbReference type="CDD" id="cd00198">
    <property type="entry name" value="vWFA"/>
    <property type="match status" value="1"/>
</dbReference>
<feature type="region of interest" description="Disordered" evidence="1">
    <location>
        <begin position="328"/>
        <end position="348"/>
    </location>
</feature>
<comment type="caution">
    <text evidence="4">The sequence shown here is derived from an EMBL/GenBank/DDBJ whole genome shotgun (WGS) entry which is preliminary data.</text>
</comment>
<dbReference type="GeneID" id="95772564"/>
<reference evidence="4 5" key="1">
    <citation type="submission" date="2019-05" db="EMBL/GenBank/DDBJ databases">
        <authorList>
            <person name="Zhou X."/>
        </authorList>
    </citation>
    <scope>NUCLEOTIDE SEQUENCE [LARGE SCALE GENOMIC DNA]</scope>
    <source>
        <strain evidence="4 5">DSM 432</strain>
    </source>
</reference>
<dbReference type="AlphaFoldDB" id="A0A6C1KJ46"/>
<dbReference type="RefSeq" id="WP_138398173.1">
    <property type="nucleotide sequence ID" value="NZ_JBAFVI010000015.1"/>
</dbReference>
<evidence type="ECO:0000313" key="4">
    <source>
        <dbReference type="EMBL" id="TLX44322.1"/>
    </source>
</evidence>
<dbReference type="Gene3D" id="3.40.50.410">
    <property type="entry name" value="von Willebrand factor, type A domain"/>
    <property type="match status" value="1"/>
</dbReference>
<dbReference type="Pfam" id="PF13519">
    <property type="entry name" value="VWA_2"/>
    <property type="match status" value="1"/>
</dbReference>
<gene>
    <name evidence="4" type="ORF">FBQ73_03725</name>
</gene>
<evidence type="ECO:0000259" key="3">
    <source>
        <dbReference type="PROSITE" id="PS50234"/>
    </source>
</evidence>
<evidence type="ECO:0000256" key="1">
    <source>
        <dbReference type="SAM" id="MobiDB-lite"/>
    </source>
</evidence>
<sequence length="348" mass="36676">MSMAVDQPLLLALLVFCLLPLVARALSGTPVPGLVAVPRDGLSRALDVALKTAGVVAIAALVLGLAGLHLTSQSVTRVGSGAHLVLLFDRSASMDNTFADRQPGQGEESKSAAAKRLITEFLARRPRDRIGVTAFSTSPMPVLPLTDHHDAVAAAVAAIDRPGLALTDVGRGLALAFSTFDRDGSGAARAVLLVSDGAAVIDLRVQAALRDAVKRSPVRIYWLFLRTAGSAGIYDKPREPGEDTPQAMPERHLNLFLGSLGVPYRAFEAGSPQAVADAIAEIDRQETAPLTYVERIPRRDLARPAYALATLATALLLIARLAERGLGAQPASRPRDAARAPAHIRRAA</sequence>
<keyword evidence="2" id="KW-0472">Membrane</keyword>
<keyword evidence="2" id="KW-0812">Transmembrane</keyword>
<dbReference type="OrthoDB" id="6206554at2"/>
<dbReference type="SMART" id="SM00327">
    <property type="entry name" value="VWA"/>
    <property type="match status" value="1"/>
</dbReference>
<dbReference type="InterPro" id="IPR036465">
    <property type="entry name" value="vWFA_dom_sf"/>
</dbReference>
<dbReference type="EMBL" id="VAUP01000010">
    <property type="protein sequence ID" value="TLX44322.1"/>
    <property type="molecule type" value="Genomic_DNA"/>
</dbReference>
<feature type="transmembrane region" description="Helical" evidence="2">
    <location>
        <begin position="48"/>
        <end position="68"/>
    </location>
</feature>
<dbReference type="InterPro" id="IPR002035">
    <property type="entry name" value="VWF_A"/>
</dbReference>
<evidence type="ECO:0000256" key="2">
    <source>
        <dbReference type="SAM" id="Phobius"/>
    </source>
</evidence>
<proteinExistence type="predicted"/>
<dbReference type="PROSITE" id="PS50234">
    <property type="entry name" value="VWFA"/>
    <property type="match status" value="1"/>
</dbReference>
<dbReference type="Proteomes" id="UP000305131">
    <property type="component" value="Unassembled WGS sequence"/>
</dbReference>
<name>A0A6C1KJ46_XANAU</name>
<evidence type="ECO:0000313" key="5">
    <source>
        <dbReference type="Proteomes" id="UP000305131"/>
    </source>
</evidence>
<accession>A0A6C1KJ46</accession>